<evidence type="ECO:0000313" key="2">
    <source>
        <dbReference type="Proteomes" id="UP000024816"/>
    </source>
</evidence>
<dbReference type="STRING" id="1280952.HJA_04021"/>
<accession>A0A059FI89</accession>
<evidence type="ECO:0000313" key="1">
    <source>
        <dbReference type="EMBL" id="KCZ90365.1"/>
    </source>
</evidence>
<dbReference type="AlphaFoldDB" id="A0A059FI89"/>
<reference evidence="1 2" key="1">
    <citation type="journal article" date="2014" name="Antonie Van Leeuwenhoek">
        <title>Hyphomonas beringensis sp. nov. and Hyphomonas chukchiensis sp. nov., isolated from surface seawater of the Bering Sea and Chukchi Sea.</title>
        <authorList>
            <person name="Li C."/>
            <person name="Lai Q."/>
            <person name="Li G."/>
            <person name="Dong C."/>
            <person name="Wang J."/>
            <person name="Liao Y."/>
            <person name="Shao Z."/>
        </authorList>
    </citation>
    <scope>NUCLEOTIDE SEQUENCE [LARGE SCALE GENOMIC DNA]</scope>
    <source>
        <strain evidence="1 2">VP2</strain>
    </source>
</reference>
<protein>
    <submittedName>
        <fullName evidence="1">Uncharacterized protein</fullName>
    </submittedName>
</protein>
<keyword evidence="2" id="KW-1185">Reference proteome</keyword>
<gene>
    <name evidence="1" type="ORF">HJA_04021</name>
</gene>
<dbReference type="EMBL" id="ARYJ01000002">
    <property type="protein sequence ID" value="KCZ90365.1"/>
    <property type="molecule type" value="Genomic_DNA"/>
</dbReference>
<sequence length="65" mass="6804">MTARGNIRVWTPSRFLGVGLALATMFVFLIANAHLVYVAVASQTGCAFTHSSGNADSYRAAAPAC</sequence>
<organism evidence="1 2">
    <name type="scientific">Hyphomonas jannaschiana VP2</name>
    <dbReference type="NCBI Taxonomy" id="1280952"/>
    <lineage>
        <taxon>Bacteria</taxon>
        <taxon>Pseudomonadati</taxon>
        <taxon>Pseudomonadota</taxon>
        <taxon>Alphaproteobacteria</taxon>
        <taxon>Hyphomonadales</taxon>
        <taxon>Hyphomonadaceae</taxon>
        <taxon>Hyphomonas</taxon>
    </lineage>
</organism>
<proteinExistence type="predicted"/>
<dbReference type="Proteomes" id="UP000024816">
    <property type="component" value="Unassembled WGS sequence"/>
</dbReference>
<comment type="caution">
    <text evidence="1">The sequence shown here is derived from an EMBL/GenBank/DDBJ whole genome shotgun (WGS) entry which is preliminary data.</text>
</comment>
<name>A0A059FI89_9PROT</name>